<dbReference type="InterPro" id="IPR023198">
    <property type="entry name" value="PGP-like_dom2"/>
</dbReference>
<dbReference type="PANTHER" id="PTHR43434:SF1">
    <property type="entry name" value="PHOSPHOGLYCOLATE PHOSPHATASE"/>
    <property type="match status" value="1"/>
</dbReference>
<proteinExistence type="predicted"/>
<organism evidence="1 2">
    <name type="scientific">Candidatus Sungbacteria bacterium RIFCSPHIGHO2_02_FULL_53_17</name>
    <dbReference type="NCBI Taxonomy" id="1802275"/>
    <lineage>
        <taxon>Bacteria</taxon>
        <taxon>Candidatus Sungiibacteriota</taxon>
    </lineage>
</organism>
<evidence type="ECO:0000313" key="1">
    <source>
        <dbReference type="EMBL" id="OHA03171.1"/>
    </source>
</evidence>
<reference evidence="1 2" key="1">
    <citation type="journal article" date="2016" name="Nat. Commun.">
        <title>Thousands of microbial genomes shed light on interconnected biogeochemical processes in an aquifer system.</title>
        <authorList>
            <person name="Anantharaman K."/>
            <person name="Brown C.T."/>
            <person name="Hug L.A."/>
            <person name="Sharon I."/>
            <person name="Castelle C.J."/>
            <person name="Probst A.J."/>
            <person name="Thomas B.C."/>
            <person name="Singh A."/>
            <person name="Wilkins M.J."/>
            <person name="Karaoz U."/>
            <person name="Brodie E.L."/>
            <person name="Williams K.H."/>
            <person name="Hubbard S.S."/>
            <person name="Banfield J.F."/>
        </authorList>
    </citation>
    <scope>NUCLEOTIDE SEQUENCE [LARGE SCALE GENOMIC DNA]</scope>
</reference>
<dbReference type="InterPro" id="IPR050155">
    <property type="entry name" value="HAD-like_hydrolase_sf"/>
</dbReference>
<evidence type="ECO:0008006" key="3">
    <source>
        <dbReference type="Google" id="ProtNLM"/>
    </source>
</evidence>
<protein>
    <recommendedName>
        <fullName evidence="3">Haloacid dehalogenase</fullName>
    </recommendedName>
</protein>
<dbReference type="Gene3D" id="1.10.150.240">
    <property type="entry name" value="Putative phosphatase, domain 2"/>
    <property type="match status" value="1"/>
</dbReference>
<sequence>MIKVAVFDFDGVIVDSNHAKEAAFYRLFDGNEKIPRAVVRDVVRRNVGTRFDILRDIFVLAGVPAERISPMVQEHAERFDASVQEWIAKQGLAPGAAETLQELKQRMCLYINSATPEDALHATVKNLGIADHFHGIHGAPSTKEENLRAILGREGIEPTEAVVIGDGEGDWYSAKATGAHFIAVASGFHDWSAYTDGFPVISGISEARDIVAKIS</sequence>
<dbReference type="GO" id="GO:0006281">
    <property type="term" value="P:DNA repair"/>
    <property type="evidence" value="ECO:0007669"/>
    <property type="project" value="TreeGrafter"/>
</dbReference>
<gene>
    <name evidence="1" type="ORF">A3C92_03870</name>
</gene>
<dbReference type="Proteomes" id="UP000177177">
    <property type="component" value="Unassembled WGS sequence"/>
</dbReference>
<dbReference type="SFLD" id="SFLDS00003">
    <property type="entry name" value="Haloacid_Dehalogenase"/>
    <property type="match status" value="1"/>
</dbReference>
<comment type="caution">
    <text evidence="1">The sequence shown here is derived from an EMBL/GenBank/DDBJ whole genome shotgun (WGS) entry which is preliminary data.</text>
</comment>
<dbReference type="Gene3D" id="3.40.50.1000">
    <property type="entry name" value="HAD superfamily/HAD-like"/>
    <property type="match status" value="1"/>
</dbReference>
<dbReference type="SFLD" id="SFLDG01129">
    <property type="entry name" value="C1.5:_HAD__Beta-PGM__Phosphata"/>
    <property type="match status" value="1"/>
</dbReference>
<dbReference type="AlphaFoldDB" id="A0A1G2KXJ9"/>
<dbReference type="GO" id="GO:0005829">
    <property type="term" value="C:cytosol"/>
    <property type="evidence" value="ECO:0007669"/>
    <property type="project" value="TreeGrafter"/>
</dbReference>
<dbReference type="InterPro" id="IPR023214">
    <property type="entry name" value="HAD_sf"/>
</dbReference>
<dbReference type="SUPFAM" id="SSF56784">
    <property type="entry name" value="HAD-like"/>
    <property type="match status" value="1"/>
</dbReference>
<dbReference type="PANTHER" id="PTHR43434">
    <property type="entry name" value="PHOSPHOGLYCOLATE PHOSPHATASE"/>
    <property type="match status" value="1"/>
</dbReference>
<dbReference type="Pfam" id="PF00702">
    <property type="entry name" value="Hydrolase"/>
    <property type="match status" value="1"/>
</dbReference>
<dbReference type="GO" id="GO:0008967">
    <property type="term" value="F:phosphoglycolate phosphatase activity"/>
    <property type="evidence" value="ECO:0007669"/>
    <property type="project" value="TreeGrafter"/>
</dbReference>
<accession>A0A1G2KXJ9</accession>
<dbReference type="InterPro" id="IPR036412">
    <property type="entry name" value="HAD-like_sf"/>
</dbReference>
<evidence type="ECO:0000313" key="2">
    <source>
        <dbReference type="Proteomes" id="UP000177177"/>
    </source>
</evidence>
<name>A0A1G2KXJ9_9BACT</name>
<dbReference type="EMBL" id="MHQN01000023">
    <property type="protein sequence ID" value="OHA03171.1"/>
    <property type="molecule type" value="Genomic_DNA"/>
</dbReference>